<organism evidence="1 2">
    <name type="scientific">Phaeodactylibacter xiamenensis</name>
    <dbReference type="NCBI Taxonomy" id="1524460"/>
    <lineage>
        <taxon>Bacteria</taxon>
        <taxon>Pseudomonadati</taxon>
        <taxon>Bacteroidota</taxon>
        <taxon>Saprospiria</taxon>
        <taxon>Saprospirales</taxon>
        <taxon>Haliscomenobacteraceae</taxon>
        <taxon>Phaeodactylibacter</taxon>
    </lineage>
</organism>
<keyword evidence="2" id="KW-1185">Reference proteome</keyword>
<dbReference type="Proteomes" id="UP000029736">
    <property type="component" value="Unassembled WGS sequence"/>
</dbReference>
<accession>A0A098SBX0</accession>
<dbReference type="EMBL" id="JPOS01000012">
    <property type="protein sequence ID" value="KGE89158.1"/>
    <property type="molecule type" value="Genomic_DNA"/>
</dbReference>
<sequence>MPKAVRIWEWIDAWGSMACQAMALCWFLSPFASLSAQVTPASNLRTVDYTPEPSLLWPDSLTIVPGSLVATDTLGERLPKAWFRVVDRQIRFDSSILQYPKVRLSYRVLPFALGAGQQRLDTSLAKPLDDGGIGLAYNPYERDEQLLDFRGLNYNGNFTRGISFGNNQDLVLNSSFNLQLAGELGDGVEILAAITDENIPIQPEGNTQQLREFDRIFIQLRKGQNQLTAGDYELQRPDSYFMNYFKKLQGATFSNVSTFENGGRLSSQASVAISRGQFTRNFIDAIEGNQGPYKLRGGEGERFIIVLSGTERVFLDGELLVRGLEEDYIIDYNRGELTFTNKRLITKDSRIVVEFEYADQNYVRSLYAVGSAYEKDRFKLNFNLFNQQDSRNATGELQLTDEDKRLLREAGDREGGALLPSLDTLGEFSPSRVAYRQVDTLISCGLQDTLVQYLVFTTEPQDSLFTARFSFVGQGNGQYILDANQPANERVYRWVGLNENCQPAGDFAPVIQLAPPRQQQLYTLGGSYDFSEYTKVKAEVGMSRNDLNRFSDLDSEDDLGFSGYTELQHRLLPGGDSSGWQLDTRLSYEWVQANFEPLNPYRNPEFLRDWSLANVQGQGSVPEAEEQIGRGGFDLRKRGVGELSYELSGFRRDTLYQGWQHRFQVREQLEDWQVELDGSLLSTESTEQSTRFRRPRGTIAYAIPWLGQTRLGAYGEQERNARFTAGADTLEASSFYYNRYRFFLESPEQDNWQWGSSFSERIDYAPVGERFLQSARASEANVNGQWRYQKSRNRLQMAGNFTYRRLGISRPETTNQEAGETFLGRGDLNFTILKGVVQSSNTYEVGSGQEAKVEFTYVKVRPGEGTYIWLDSLYNNDGVIQQNEMEIAPFQDLADYVRVTAVTDEFIRIDDVRLNQSLRITPKAVWYNEEGWKATLARFSTLSNLTINRKTQATESVAAWNPFQLDVADTALVAVTSNIRNVLFFNQADPTYDLQVGMSDVRNKFVQTSGFESRRNSEQYLRGRWNISKAVSTEFALSQGRRTNDSEFFNNKDFDIRYYEAGPEVTLIPSRAFRATLSYEFRQDDDQLPDGNAFAQRHSFEAEARYNQSTQTSIQLRTSLVAVDFDGPANSPVGFAILNGLQDGRNFLWSLTLDQQLAKNIQLRLSYEGRKTGEANVVHTGRAQVAANF</sequence>
<evidence type="ECO:0000313" key="1">
    <source>
        <dbReference type="EMBL" id="KGE89158.1"/>
    </source>
</evidence>
<evidence type="ECO:0000313" key="2">
    <source>
        <dbReference type="Proteomes" id="UP000029736"/>
    </source>
</evidence>
<dbReference type="RefSeq" id="WP_044217036.1">
    <property type="nucleotide sequence ID" value="NZ_JBKAGJ010000001.1"/>
</dbReference>
<reference evidence="1 2" key="1">
    <citation type="journal article" date="2014" name="Int. J. Syst. Evol. Microbiol.">
        <title>Phaeodactylibacter xiamenensis gen. nov., sp. nov., a member of the family Saprospiraceae isolated from the marine alga Phaeodactylum tricornutum.</title>
        <authorList>
            <person name="Chen Z.Jr."/>
            <person name="Lei X."/>
            <person name="Lai Q."/>
            <person name="Li Y."/>
            <person name="Zhang B."/>
            <person name="Zhang J."/>
            <person name="Zhang H."/>
            <person name="Yang L."/>
            <person name="Zheng W."/>
            <person name="Tian Y."/>
            <person name="Yu Z."/>
            <person name="Xu H.Jr."/>
            <person name="Zheng T."/>
        </authorList>
    </citation>
    <scope>NUCLEOTIDE SEQUENCE [LARGE SCALE GENOMIC DNA]</scope>
    <source>
        <strain evidence="1 2">KD52</strain>
    </source>
</reference>
<proteinExistence type="predicted"/>
<gene>
    <name evidence="1" type="ORF">IX84_05180</name>
</gene>
<comment type="caution">
    <text evidence="1">The sequence shown here is derived from an EMBL/GenBank/DDBJ whole genome shotgun (WGS) entry which is preliminary data.</text>
</comment>
<name>A0A098SBX0_9BACT</name>
<dbReference type="STRING" id="1524460.IX84_05180"/>
<dbReference type="AlphaFoldDB" id="A0A098SBX0"/>
<dbReference type="OrthoDB" id="9815802at2"/>
<protein>
    <submittedName>
        <fullName evidence="1">Uncharacterized protein</fullName>
    </submittedName>
</protein>